<dbReference type="PROSITE" id="PS51257">
    <property type="entry name" value="PROKAR_LIPOPROTEIN"/>
    <property type="match status" value="1"/>
</dbReference>
<evidence type="ECO:0000313" key="2">
    <source>
        <dbReference type="EMBL" id="GII94565.1"/>
    </source>
</evidence>
<evidence type="ECO:0000256" key="1">
    <source>
        <dbReference type="SAM" id="SignalP"/>
    </source>
</evidence>
<sequence>MRLAPLVLAALVGVAGCGGASTDAGTIAAGLGKEGLPVHTSVTYTAENDPEKLLGADDGYESKVAFQDERAMKKAGGAKKGDIREGGIVEVFPGSSEASARIDAIKAKLNASKQTEYYYIWDNVVLRLSPLFSEEQAERYSAALQKIVG</sequence>
<feature type="chain" id="PRO_5037495194" description="Lipoprotein" evidence="1">
    <location>
        <begin position="21"/>
        <end position="149"/>
    </location>
</feature>
<feature type="signal peptide" evidence="1">
    <location>
        <begin position="1"/>
        <end position="20"/>
    </location>
</feature>
<name>A0A919RKL5_9ACTN</name>
<proteinExistence type="predicted"/>
<keyword evidence="1" id="KW-0732">Signal</keyword>
<reference evidence="2" key="1">
    <citation type="submission" date="2021-01" db="EMBL/GenBank/DDBJ databases">
        <title>Whole genome shotgun sequence of Sinosporangium siamense NBRC 109515.</title>
        <authorList>
            <person name="Komaki H."/>
            <person name="Tamura T."/>
        </authorList>
    </citation>
    <scope>NUCLEOTIDE SEQUENCE</scope>
    <source>
        <strain evidence="2">NBRC 109515</strain>
    </source>
</reference>
<dbReference type="RefSeq" id="WP_204029155.1">
    <property type="nucleotide sequence ID" value="NZ_BOOW01000030.1"/>
</dbReference>
<protein>
    <recommendedName>
        <fullName evidence="4">Lipoprotein</fullName>
    </recommendedName>
</protein>
<gene>
    <name evidence="2" type="ORF">Ssi02_47960</name>
</gene>
<evidence type="ECO:0008006" key="4">
    <source>
        <dbReference type="Google" id="ProtNLM"/>
    </source>
</evidence>
<organism evidence="2 3">
    <name type="scientific">Sinosporangium siamense</name>
    <dbReference type="NCBI Taxonomy" id="1367973"/>
    <lineage>
        <taxon>Bacteria</taxon>
        <taxon>Bacillati</taxon>
        <taxon>Actinomycetota</taxon>
        <taxon>Actinomycetes</taxon>
        <taxon>Streptosporangiales</taxon>
        <taxon>Streptosporangiaceae</taxon>
        <taxon>Sinosporangium</taxon>
    </lineage>
</organism>
<comment type="caution">
    <text evidence="2">The sequence shown here is derived from an EMBL/GenBank/DDBJ whole genome shotgun (WGS) entry which is preliminary data.</text>
</comment>
<dbReference type="Proteomes" id="UP000606172">
    <property type="component" value="Unassembled WGS sequence"/>
</dbReference>
<dbReference type="AlphaFoldDB" id="A0A919RKL5"/>
<dbReference type="EMBL" id="BOOW01000030">
    <property type="protein sequence ID" value="GII94565.1"/>
    <property type="molecule type" value="Genomic_DNA"/>
</dbReference>
<evidence type="ECO:0000313" key="3">
    <source>
        <dbReference type="Proteomes" id="UP000606172"/>
    </source>
</evidence>
<accession>A0A919RKL5</accession>
<keyword evidence="3" id="KW-1185">Reference proteome</keyword>